<dbReference type="Proteomes" id="UP000280307">
    <property type="component" value="Unassembled WGS sequence"/>
</dbReference>
<comment type="caution">
    <text evidence="1">The sequence shown here is derived from an EMBL/GenBank/DDBJ whole genome shotgun (WGS) entry which is preliminary data.</text>
</comment>
<dbReference type="AlphaFoldDB" id="A0A426TUV9"/>
<proteinExistence type="predicted"/>
<reference evidence="1 2" key="1">
    <citation type="submission" date="2018-12" db="EMBL/GenBank/DDBJ databases">
        <title>Genome Sequence of Candidatus Viridilinea halotolerans isolated from saline sulfide-rich spring.</title>
        <authorList>
            <person name="Grouzdev D.S."/>
            <person name="Burganskaya E.I."/>
            <person name="Krutkina M.S."/>
            <person name="Sukhacheva M.V."/>
            <person name="Gorlenko V.M."/>
        </authorList>
    </citation>
    <scope>NUCLEOTIDE SEQUENCE [LARGE SCALE GENOMIC DNA]</scope>
    <source>
        <strain evidence="1">Chok-6</strain>
    </source>
</reference>
<name>A0A426TUV9_9CHLR</name>
<gene>
    <name evidence="1" type="ORF">EI684_16385</name>
</gene>
<sequence length="64" mass="6866">MMPYDALILSPLVGYAYHRIILDAAGHPVDYEFLEVNATFEKLTNADRTAQPSAGGGLSVSSLP</sequence>
<evidence type="ECO:0000313" key="2">
    <source>
        <dbReference type="Proteomes" id="UP000280307"/>
    </source>
</evidence>
<evidence type="ECO:0000313" key="1">
    <source>
        <dbReference type="EMBL" id="RRR69172.1"/>
    </source>
</evidence>
<dbReference type="EMBL" id="RSAS01000662">
    <property type="protein sequence ID" value="RRR69172.1"/>
    <property type="molecule type" value="Genomic_DNA"/>
</dbReference>
<accession>A0A426TUV9</accession>
<protein>
    <submittedName>
        <fullName evidence="1">Uncharacterized protein</fullName>
    </submittedName>
</protein>
<organism evidence="1 2">
    <name type="scientific">Candidatus Viridilinea halotolerans</name>
    <dbReference type="NCBI Taxonomy" id="2491704"/>
    <lineage>
        <taxon>Bacteria</taxon>
        <taxon>Bacillati</taxon>
        <taxon>Chloroflexota</taxon>
        <taxon>Chloroflexia</taxon>
        <taxon>Chloroflexales</taxon>
        <taxon>Chloroflexineae</taxon>
        <taxon>Oscillochloridaceae</taxon>
        <taxon>Candidatus Viridilinea</taxon>
    </lineage>
</organism>